<dbReference type="Proteomes" id="UP000516424">
    <property type="component" value="Chromosome"/>
</dbReference>
<name>A0AB33IC88_ACEAC</name>
<evidence type="ECO:0000313" key="2">
    <source>
        <dbReference type="EMBL" id="BCK74972.1"/>
    </source>
</evidence>
<dbReference type="AlphaFoldDB" id="A0AB33IC88"/>
<dbReference type="SUPFAM" id="SSF47413">
    <property type="entry name" value="lambda repressor-like DNA-binding domains"/>
    <property type="match status" value="1"/>
</dbReference>
<keyword evidence="3" id="KW-1185">Reference proteome</keyword>
<dbReference type="SMART" id="SM00530">
    <property type="entry name" value="HTH_XRE"/>
    <property type="match status" value="1"/>
</dbReference>
<gene>
    <name evidence="2" type="ORF">EMQ_0578</name>
</gene>
<dbReference type="Pfam" id="PF01381">
    <property type="entry name" value="HTH_3"/>
    <property type="match status" value="1"/>
</dbReference>
<accession>A0AB33IC88</accession>
<evidence type="ECO:0000313" key="3">
    <source>
        <dbReference type="Proteomes" id="UP000516424"/>
    </source>
</evidence>
<feature type="domain" description="HTH cro/C1-type" evidence="1">
    <location>
        <begin position="5"/>
        <end position="58"/>
    </location>
</feature>
<evidence type="ECO:0000259" key="1">
    <source>
        <dbReference type="PROSITE" id="PS50943"/>
    </source>
</evidence>
<dbReference type="GO" id="GO:0003677">
    <property type="term" value="F:DNA binding"/>
    <property type="evidence" value="ECO:0007669"/>
    <property type="project" value="InterPro"/>
</dbReference>
<dbReference type="Gene3D" id="1.10.260.40">
    <property type="entry name" value="lambda repressor-like DNA-binding domains"/>
    <property type="match status" value="1"/>
</dbReference>
<organism evidence="2 3">
    <name type="scientific">Acetobacter aceti NBRC 14818</name>
    <dbReference type="NCBI Taxonomy" id="887700"/>
    <lineage>
        <taxon>Bacteria</taxon>
        <taxon>Pseudomonadati</taxon>
        <taxon>Pseudomonadota</taxon>
        <taxon>Alphaproteobacteria</taxon>
        <taxon>Acetobacterales</taxon>
        <taxon>Acetobacteraceae</taxon>
        <taxon>Acetobacter</taxon>
        <taxon>Acetobacter subgen. Acetobacter</taxon>
    </lineage>
</organism>
<dbReference type="CDD" id="cd00093">
    <property type="entry name" value="HTH_XRE"/>
    <property type="match status" value="1"/>
</dbReference>
<proteinExistence type="predicted"/>
<dbReference type="InterPro" id="IPR010982">
    <property type="entry name" value="Lambda_DNA-bd_dom_sf"/>
</dbReference>
<reference evidence="2 3" key="1">
    <citation type="journal article" date="2011" name="Microbiology">
        <title>Transcriptome response to different carbon sources in Acetobacter aceti.</title>
        <authorList>
            <person name="Sakurai K."/>
            <person name="Arai H."/>
            <person name="Ishii M."/>
            <person name="Igarashi Y."/>
        </authorList>
    </citation>
    <scope>NUCLEOTIDE SEQUENCE [LARGE SCALE GENOMIC DNA]</scope>
    <source>
        <strain evidence="2 3">NBRC 14818</strain>
    </source>
</reference>
<sequence>MGSALRSFRKQKGLRITHISRATGISTQAISRMEANGRGITLENILRVGEAIGCTDFLMAHAIRLWRGDAQ</sequence>
<dbReference type="PROSITE" id="PS50943">
    <property type="entry name" value="HTH_CROC1"/>
    <property type="match status" value="1"/>
</dbReference>
<dbReference type="EMBL" id="AP023410">
    <property type="protein sequence ID" value="BCK74972.1"/>
    <property type="molecule type" value="Genomic_DNA"/>
</dbReference>
<protein>
    <recommendedName>
        <fullName evidence="1">HTH cro/C1-type domain-containing protein</fullName>
    </recommendedName>
</protein>
<dbReference type="InterPro" id="IPR001387">
    <property type="entry name" value="Cro/C1-type_HTH"/>
</dbReference>